<organism evidence="2 3">
    <name type="scientific">Umbelopsis vinacea</name>
    <dbReference type="NCBI Taxonomy" id="44442"/>
    <lineage>
        <taxon>Eukaryota</taxon>
        <taxon>Fungi</taxon>
        <taxon>Fungi incertae sedis</taxon>
        <taxon>Mucoromycota</taxon>
        <taxon>Mucoromycotina</taxon>
        <taxon>Umbelopsidomycetes</taxon>
        <taxon>Umbelopsidales</taxon>
        <taxon>Umbelopsidaceae</taxon>
        <taxon>Umbelopsis</taxon>
    </lineage>
</organism>
<proteinExistence type="predicted"/>
<reference evidence="2" key="1">
    <citation type="submission" date="2020-12" db="EMBL/GenBank/DDBJ databases">
        <title>Metabolic potential, ecology and presence of endohyphal bacteria is reflected in genomic diversity of Mucoromycotina.</title>
        <authorList>
            <person name="Muszewska A."/>
            <person name="Okrasinska A."/>
            <person name="Steczkiewicz K."/>
            <person name="Drgas O."/>
            <person name="Orlowska M."/>
            <person name="Perlinska-Lenart U."/>
            <person name="Aleksandrzak-Piekarczyk T."/>
            <person name="Szatraj K."/>
            <person name="Zielenkiewicz U."/>
            <person name="Pilsyk S."/>
            <person name="Malc E."/>
            <person name="Mieczkowski P."/>
            <person name="Kruszewska J.S."/>
            <person name="Biernat P."/>
            <person name="Pawlowska J."/>
        </authorList>
    </citation>
    <scope>NUCLEOTIDE SEQUENCE</scope>
    <source>
        <strain evidence="2">WA0000051536</strain>
    </source>
</reference>
<evidence type="ECO:0008006" key="4">
    <source>
        <dbReference type="Google" id="ProtNLM"/>
    </source>
</evidence>
<evidence type="ECO:0000256" key="1">
    <source>
        <dbReference type="SAM" id="SignalP"/>
    </source>
</evidence>
<feature type="chain" id="PRO_5034263113" description="Purine nucleoside permease" evidence="1">
    <location>
        <begin position="21"/>
        <end position="375"/>
    </location>
</feature>
<feature type="signal peptide" evidence="1">
    <location>
        <begin position="1"/>
        <end position="20"/>
    </location>
</feature>
<dbReference type="Proteomes" id="UP000612746">
    <property type="component" value="Unassembled WGS sequence"/>
</dbReference>
<dbReference type="GO" id="GO:0005783">
    <property type="term" value="C:endoplasmic reticulum"/>
    <property type="evidence" value="ECO:0007669"/>
    <property type="project" value="TreeGrafter"/>
</dbReference>
<gene>
    <name evidence="2" type="ORF">INT44_009348</name>
</gene>
<dbReference type="GO" id="GO:0055085">
    <property type="term" value="P:transmembrane transport"/>
    <property type="evidence" value="ECO:0007669"/>
    <property type="project" value="InterPro"/>
</dbReference>
<dbReference type="OrthoDB" id="2331083at2759"/>
<dbReference type="PANTHER" id="PTHR38643:SF1">
    <property type="entry name" value="PURINE NUCLEOSIDE PERMEASE C285.05-RELATED"/>
    <property type="match status" value="1"/>
</dbReference>
<dbReference type="PANTHER" id="PTHR38643">
    <property type="entry name" value="PURINE NUCLEOSIDE PERMEASE C285.05-RELATED"/>
    <property type="match status" value="1"/>
</dbReference>
<keyword evidence="3" id="KW-1185">Reference proteome</keyword>
<dbReference type="Pfam" id="PF06516">
    <property type="entry name" value="NUP"/>
    <property type="match status" value="1"/>
</dbReference>
<dbReference type="AlphaFoldDB" id="A0A8H7Q2X3"/>
<sequence length="375" mass="40836">MRFSTLIPGVLLTAASLSAAAPSSHTKDHSHGDHSPISPKAFIISMNWSLFQFSYEQDIWFEPLKLTKNITVPGLSPIYPQVHCTADYSICQMTTGEGEINAAVSATALTFSPLFDLRKTYFMIAGIAGINPYVSTIGAVTFGRFAVQLELEYEIDAREMPSNFSTGLWALGTTAPGLYPTSIYGTEVFELNVNLRDKAMKLAHGVKLNDSDTAAAYRKKYNYAPANKYPTIVACDTGSSNAYWSGELLGESFGNFTKLLTSGKGTYCATAQEDNATLEAMLRAHMAKRMDFARVVLLRSASDFDRPPPGETTLFNLVYADQGSFGISLENIVIAGSPFIKDVVKNWHEYEGGIAPSNYIGDIWGSLGGKPDFGQ</sequence>
<comment type="caution">
    <text evidence="2">The sequence shown here is derived from an EMBL/GenBank/DDBJ whole genome shotgun (WGS) entry which is preliminary data.</text>
</comment>
<protein>
    <recommendedName>
        <fullName evidence="4">Purine nucleoside permease</fullName>
    </recommendedName>
</protein>
<dbReference type="EMBL" id="JAEPRA010000006">
    <property type="protein sequence ID" value="KAG2184333.1"/>
    <property type="molecule type" value="Genomic_DNA"/>
</dbReference>
<evidence type="ECO:0000313" key="3">
    <source>
        <dbReference type="Proteomes" id="UP000612746"/>
    </source>
</evidence>
<name>A0A8H7Q2X3_9FUNG</name>
<keyword evidence="1" id="KW-0732">Signal</keyword>
<accession>A0A8H7Q2X3</accession>
<dbReference type="InterPro" id="IPR009486">
    <property type="entry name" value="Pur_nuclsid_perm"/>
</dbReference>
<evidence type="ECO:0000313" key="2">
    <source>
        <dbReference type="EMBL" id="KAG2184333.1"/>
    </source>
</evidence>
<dbReference type="PIRSF" id="PIRSF013171">
    <property type="entry name" value="Pur_nuclsid_perm"/>
    <property type="match status" value="1"/>
</dbReference>